<accession>A0A285RE12</accession>
<gene>
    <name evidence="3" type="ORF">SAMN05421512_101474</name>
</gene>
<dbReference type="SMART" id="SM00327">
    <property type="entry name" value="VWA"/>
    <property type="match status" value="1"/>
</dbReference>
<keyword evidence="4" id="KW-1185">Reference proteome</keyword>
<sequence length="658" mass="67176">MRQTGIAALLAAALAVPAATAQETQPDTLLVIDMSNSMWGQIDGVAKVEIAREALAGLVETLPDGAPTGLMAYGHRRTGDCGDVEQVVPVTPLDRAALNRAVAAMKPRGKTPITEALRQAAAGLNANDRPARLVLISDGIETCGGDPCALAKELAAGGIDFTAHVIGFDIASRADQAKIACIASETGGRYFNARNAGELAQALKSSTEAAPAEPAGFPVSFSAVEAETGNAVTGPIDWAVTDATSEQLVATLGGNDAKMELPAGDYLVTATAGERAGGVEVSVNDQGASVVVKLASDVPQATVAPAAASASASSSLSVAFTGPMEDGDFLRITGPDGERLETDSWAWVRDGSPVSLRLPSEPGRYAVAYVWAKGGDRSIATAAIEVTPADLAIDLPAEVPAGTMVKVSWRGPNGEGDYLAFVPVGGTGADYDGRYAFVRDGAELSMQAPAETGDYEAVYVAGNDGQVMVRTPFKVVASPATVSFEGPLTVGSHVDVAWTGPGGGSDWVGFAPAGAPAGEYLGWATPEGSSVRLPTPAIAGNYELRYVLSASEGPKVLASTPVTVAEAEVKLEAPAEVAAGSEVQVIAEGPMAGANWVGFALPGEGDAAYVGGAWNSAENIADGRITVMAPTEPGQYELRYVIATGEPRVVARVSVTVK</sequence>
<protein>
    <submittedName>
        <fullName evidence="3">Ca-activated chloride channel family protein</fullName>
    </submittedName>
</protein>
<dbReference type="RefSeq" id="WP_141402537.1">
    <property type="nucleotide sequence ID" value="NZ_OBML01000001.1"/>
</dbReference>
<dbReference type="STRING" id="538381.GCA_001696535_01601"/>
<dbReference type="InterPro" id="IPR002035">
    <property type="entry name" value="VWF_A"/>
</dbReference>
<dbReference type="Gene3D" id="3.40.50.410">
    <property type="entry name" value="von Willebrand factor, type A domain"/>
    <property type="match status" value="1"/>
</dbReference>
<feature type="domain" description="VWFA" evidence="2">
    <location>
        <begin position="27"/>
        <end position="207"/>
    </location>
</feature>
<dbReference type="EMBL" id="OBML01000001">
    <property type="protein sequence ID" value="SOB90617.1"/>
    <property type="molecule type" value="Genomic_DNA"/>
</dbReference>
<dbReference type="OrthoDB" id="9783818at2"/>
<feature type="signal peptide" evidence="1">
    <location>
        <begin position="1"/>
        <end position="21"/>
    </location>
</feature>
<evidence type="ECO:0000313" key="3">
    <source>
        <dbReference type="EMBL" id="SOB90617.1"/>
    </source>
</evidence>
<evidence type="ECO:0000313" key="4">
    <source>
        <dbReference type="Proteomes" id="UP000219331"/>
    </source>
</evidence>
<organism evidence="3 4">
    <name type="scientific">Stappia indica</name>
    <dbReference type="NCBI Taxonomy" id="538381"/>
    <lineage>
        <taxon>Bacteria</taxon>
        <taxon>Pseudomonadati</taxon>
        <taxon>Pseudomonadota</taxon>
        <taxon>Alphaproteobacteria</taxon>
        <taxon>Hyphomicrobiales</taxon>
        <taxon>Stappiaceae</taxon>
        <taxon>Stappia</taxon>
    </lineage>
</organism>
<dbReference type="Pfam" id="PF13519">
    <property type="entry name" value="VWA_2"/>
    <property type="match status" value="1"/>
</dbReference>
<dbReference type="InterPro" id="IPR036465">
    <property type="entry name" value="vWFA_dom_sf"/>
</dbReference>
<reference evidence="3 4" key="1">
    <citation type="submission" date="2017-08" db="EMBL/GenBank/DDBJ databases">
        <authorList>
            <person name="de Groot N.N."/>
        </authorList>
    </citation>
    <scope>NUCLEOTIDE SEQUENCE [LARGE SCALE GENOMIC DNA]</scope>
    <source>
        <strain evidence="3 4">USBA 352</strain>
    </source>
</reference>
<dbReference type="Proteomes" id="UP000219331">
    <property type="component" value="Unassembled WGS sequence"/>
</dbReference>
<name>A0A285RE12_9HYPH</name>
<proteinExistence type="predicted"/>
<dbReference type="AlphaFoldDB" id="A0A285RE12"/>
<keyword evidence="1" id="KW-0732">Signal</keyword>
<dbReference type="PROSITE" id="PS50234">
    <property type="entry name" value="VWFA"/>
    <property type="match status" value="1"/>
</dbReference>
<dbReference type="SUPFAM" id="SSF53300">
    <property type="entry name" value="vWA-like"/>
    <property type="match status" value="1"/>
</dbReference>
<evidence type="ECO:0000256" key="1">
    <source>
        <dbReference type="SAM" id="SignalP"/>
    </source>
</evidence>
<evidence type="ECO:0000259" key="2">
    <source>
        <dbReference type="PROSITE" id="PS50234"/>
    </source>
</evidence>
<feature type="chain" id="PRO_5012605912" evidence="1">
    <location>
        <begin position="22"/>
        <end position="658"/>
    </location>
</feature>